<dbReference type="InterPro" id="IPR032675">
    <property type="entry name" value="LRR_dom_sf"/>
</dbReference>
<dbReference type="PaxDb" id="243275-TDE_1660"/>
<organism evidence="1 2">
    <name type="scientific">Treponema denticola (strain ATCC 35405 / DSM 14222 / CIP 103919 / JCM 8153 / KCTC 15104)</name>
    <dbReference type="NCBI Taxonomy" id="243275"/>
    <lineage>
        <taxon>Bacteria</taxon>
        <taxon>Pseudomonadati</taxon>
        <taxon>Spirochaetota</taxon>
        <taxon>Spirochaetia</taxon>
        <taxon>Spirochaetales</taxon>
        <taxon>Treponemataceae</taxon>
        <taxon>Treponema</taxon>
    </lineage>
</organism>
<evidence type="ECO:0000313" key="1">
    <source>
        <dbReference type="EMBL" id="AAS12176.1"/>
    </source>
</evidence>
<dbReference type="Pfam" id="PF13306">
    <property type="entry name" value="LRR_5"/>
    <property type="match status" value="7"/>
</dbReference>
<dbReference type="PANTHER" id="PTHR45661:SF3">
    <property type="entry name" value="IG-LIKE DOMAIN-CONTAINING PROTEIN"/>
    <property type="match status" value="1"/>
</dbReference>
<dbReference type="KEGG" id="tde:TDE_1660"/>
<dbReference type="RefSeq" id="WP_002679357.1">
    <property type="nucleotide sequence ID" value="NC_002967.9"/>
</dbReference>
<dbReference type="Proteomes" id="UP000008212">
    <property type="component" value="Chromosome"/>
</dbReference>
<keyword evidence="2" id="KW-1185">Reference proteome</keyword>
<protein>
    <submittedName>
        <fullName evidence="1">Leucine Rich Repeat domain protein</fullName>
    </submittedName>
</protein>
<dbReference type="SUPFAM" id="SSF52058">
    <property type="entry name" value="L domain-like"/>
    <property type="match status" value="4"/>
</dbReference>
<dbReference type="HOGENOM" id="CLU_250231_0_0_12"/>
<dbReference type="eggNOG" id="COG4886">
    <property type="taxonomic scope" value="Bacteria"/>
</dbReference>
<accession>Q73M50</accession>
<gene>
    <name evidence="1" type="ordered locus">TDE_1660</name>
</gene>
<dbReference type="PANTHER" id="PTHR45661">
    <property type="entry name" value="SURFACE ANTIGEN"/>
    <property type="match status" value="1"/>
</dbReference>
<reference evidence="1 2" key="1">
    <citation type="journal article" date="2004" name="Proc. Natl. Acad. Sci. U.S.A.">
        <title>Comparison of the genome of the oral pathogen Treponema denticola with other spirochete genomes.</title>
        <authorList>
            <person name="Seshadri R."/>
            <person name="Myers G.S."/>
            <person name="Tettelin H."/>
            <person name="Eisen J.A."/>
            <person name="Heidelberg J.F."/>
            <person name="Dodson R.J."/>
            <person name="Davidsen T.M."/>
            <person name="DeBoy R.T."/>
            <person name="Fouts D.E."/>
            <person name="Haft D.H."/>
            <person name="Selengut J."/>
            <person name="Ren Q."/>
            <person name="Brinkac L.M."/>
            <person name="Madupu R."/>
            <person name="Kolonay J."/>
            <person name="Durkin S.A."/>
            <person name="Daugherty S.C."/>
            <person name="Shetty J."/>
            <person name="Shvartsbeyn A."/>
            <person name="Gebregeorgis E."/>
            <person name="Geer K."/>
            <person name="Tsegaye G."/>
            <person name="Malek J."/>
            <person name="Ayodeji B."/>
            <person name="Shatsman S."/>
            <person name="McLeod M.P."/>
            <person name="Smajs D."/>
            <person name="Howell J.K."/>
            <person name="Pal S."/>
            <person name="Amin A."/>
            <person name="Vashisth P."/>
            <person name="McNeill T.Z."/>
            <person name="Xiang Q."/>
            <person name="Sodergren E."/>
            <person name="Baca E."/>
            <person name="Weinstock G.M."/>
            <person name="Norris S.J."/>
            <person name="Fraser C.M."/>
            <person name="Paulsen I.T."/>
        </authorList>
    </citation>
    <scope>NUCLEOTIDE SEQUENCE [LARGE SCALE GENOMIC DNA]</scope>
    <source>
        <strain evidence="2">ATCC 35405 / DSM 14222 / CIP 103919 / JCM 8153 / KCTC 15104</strain>
    </source>
</reference>
<dbReference type="InterPro" id="IPR026906">
    <property type="entry name" value="LRR_5"/>
</dbReference>
<proteinExistence type="predicted"/>
<name>Q73M50_TREDE</name>
<dbReference type="GeneID" id="2739001"/>
<dbReference type="Gene3D" id="3.80.10.10">
    <property type="entry name" value="Ribonuclease Inhibitor"/>
    <property type="match status" value="6"/>
</dbReference>
<dbReference type="eggNOG" id="COG5492">
    <property type="taxonomic scope" value="Bacteria"/>
</dbReference>
<sequence>MKKFFTLGVVRTVIFAVLLSSFYMSCKQPVTVIKEPYEVNTNANRIKILVIGEHLTKEKVSFWVEKGAVGSEVKKEAEKLITFTSGYELASWKLNQQNGADISDKEKFTDDSVLFAVAKKIDEPQNTNIKITIKQVEHTTVSEPEFTVGSRSSWLSIKETAIKRLNVETGYELIGWKLRTQDSVFINDSYTFESNTDIFPVVRQQGSPQLKKFTLSIFGDSNITVKRQTLTVEEGTKWSGVKQAATDSIECAEGYECIAWKIDNQSGAVLTDDHEFTADTKLFAEEKKIPVPPAEMITITVQGDVGIEVKKDSIEVKKNSVWAGIKTAVASCAVCKQYYEFVQWKLADGSGTEITNETSFTEDVTVFAVSKRKTVTVSIAGNDKVTVNTASLTIDCGSLWSEVKSKIEACISVENSSSISWLLGDENGTSITDNYCFDSDSAVFVKAFDTGIFRLDNYGAITGYTCQPENLPSHLVIPDQIGGKTITTINQNVFINCNAIKSVSFPKTLINVQPYAFRNCRELQAVEFADGGTQCYSTIFDQCKKLSKITILGGVVKSNFYYAFSSSSQLHISEIVLCEGVTKIEGYAFNNFSEITEITIPATVTDIDTNAFANCTSLKTVEFKKGSVTIGNNAFYNCNQITELRILSGDINFKCSLVQQPNKILSLYLGEEVTSICSNAFSGCTQLTGLDISHCKKLTSIHAAAFSNCTSLEVLKLPASLEFIDNSAFLSCSGIAELDIAHCENLKSIKSTSFENCSNLKTVKLPKSIETIENRAFYGCYQIEQVDLSPYSKLTKIEDSVFSGCSALRSITFPDNLERIGNSAFNNCYALTAVQFPKNLEQIGDSAFSNCYALTAVQLPNNLKRIGNYSFSDCSALTAVQLPNNLLEIGRSAFYNCSAITGITFGQKLRTIQDNAFEKCRGIRGALDMRACTNLTEIGGSAFLDCSAITEIKLPASLQTLKDKSFANCISLQKVVLGNGAITYTTGTSGSFLKCKSIKELTILSGKVTFKVKDMLADSYKTISSVVFGEDVTEIGSTAFSECLGIKGVLDLSQCDKLTSIGYSAFSGCSRLLGVRLPKNLTKIDSSAFSSCIGLSGVLDMSACNKLVSLGSSAFYGCSNISDIKFPKNIKTIGSSCFTNCYNIAGSIDMSGCTELQKIENSIFSSDKKIQTVKLPPNITEIADSAFLKCSGLTEIKLPESLTKIGNKAFGECTALASVEFGKGDILMATGNDASFYNDRDITKLSVLKGNINFKCSDVFPHSYQKIKTLILGEGITGIGASAFSSCNGIEGTLNLGNCRALIAIGNQAFNSCYGITGVQFPASLQTLGELAFNGCNGINTMMDLSPCTSMQSIGKSAFYNCTKITGVKFPQSLTSIGSTAFYQCVALEGMVDLSSCLDLKIIDVGLFQGCGLISGLKLPKTITTIGASAFENCKKIDAVDLSVCADLTTIGVQAFKSCAEAVITLPGKVNSVGTAAFGNYSNDSYCKKVRIPRGADGDSLKGRVTSSGYTEARIERY</sequence>
<dbReference type="STRING" id="243275.TDE_1660"/>
<dbReference type="EMBL" id="AE017226">
    <property type="protein sequence ID" value="AAS12176.1"/>
    <property type="molecule type" value="Genomic_DNA"/>
</dbReference>
<dbReference type="InterPro" id="IPR053139">
    <property type="entry name" value="Surface_bspA-like"/>
</dbReference>
<evidence type="ECO:0000313" key="2">
    <source>
        <dbReference type="Proteomes" id="UP000008212"/>
    </source>
</evidence>
<dbReference type="OrthoDB" id="362713at2"/>
<dbReference type="SUPFAM" id="SSF52047">
    <property type="entry name" value="RNI-like"/>
    <property type="match status" value="1"/>
</dbReference>
<dbReference type="PATRIC" id="fig|243275.7.peg.1587"/>